<keyword evidence="1" id="KW-0812">Transmembrane</keyword>
<evidence type="ECO:0000313" key="2">
    <source>
        <dbReference type="EMBL" id="ODM12753.1"/>
    </source>
</evidence>
<gene>
    <name evidence="2" type="ORF">BEH84_00468</name>
</gene>
<comment type="caution">
    <text evidence="2">The sequence shown here is derived from an EMBL/GenBank/DDBJ whole genome shotgun (WGS) entry which is preliminary data.</text>
</comment>
<feature type="transmembrane region" description="Helical" evidence="1">
    <location>
        <begin position="6"/>
        <end position="31"/>
    </location>
</feature>
<protein>
    <submittedName>
        <fullName evidence="2">Uncharacterized protein</fullName>
    </submittedName>
</protein>
<dbReference type="AlphaFoldDB" id="A0A1E3AVL0"/>
<sequence>MGRGDGVGVFLVFFHRGLLSYFGFWVLGLMVL</sequence>
<reference evidence="2 3" key="1">
    <citation type="submission" date="2016-07" db="EMBL/GenBank/DDBJ databases">
        <title>Characterization of isolates of Eisenbergiella tayi derived from blood cultures, using whole genome sequencing.</title>
        <authorList>
            <person name="Burdz T."/>
            <person name="Wiebe D."/>
            <person name="Huynh C."/>
            <person name="Bernard K."/>
        </authorList>
    </citation>
    <scope>NUCLEOTIDE SEQUENCE [LARGE SCALE GENOMIC DNA]</scope>
    <source>
        <strain evidence="2 3">NML 120489</strain>
    </source>
</reference>
<keyword evidence="1" id="KW-0472">Membrane</keyword>
<accession>A0A1E3AVL0</accession>
<evidence type="ECO:0000313" key="3">
    <source>
        <dbReference type="Proteomes" id="UP000095003"/>
    </source>
</evidence>
<keyword evidence="1" id="KW-1133">Transmembrane helix</keyword>
<dbReference type="Proteomes" id="UP000095003">
    <property type="component" value="Unassembled WGS sequence"/>
</dbReference>
<evidence type="ECO:0000256" key="1">
    <source>
        <dbReference type="SAM" id="Phobius"/>
    </source>
</evidence>
<proteinExistence type="predicted"/>
<dbReference type="EMBL" id="MCGI01000001">
    <property type="protein sequence ID" value="ODM12753.1"/>
    <property type="molecule type" value="Genomic_DNA"/>
</dbReference>
<organism evidence="2 3">
    <name type="scientific">Eisenbergiella tayi</name>
    <dbReference type="NCBI Taxonomy" id="1432052"/>
    <lineage>
        <taxon>Bacteria</taxon>
        <taxon>Bacillati</taxon>
        <taxon>Bacillota</taxon>
        <taxon>Clostridia</taxon>
        <taxon>Lachnospirales</taxon>
        <taxon>Lachnospiraceae</taxon>
        <taxon>Eisenbergiella</taxon>
    </lineage>
</organism>
<name>A0A1E3AVL0_9FIRM</name>